<reference evidence="1 2" key="1">
    <citation type="journal article" date="2024" name="Int. J. Mol. Sci.">
        <title>Exploration of Alicyclobacillus spp. Genome in Search of Antibiotic Resistance.</title>
        <authorList>
            <person name="Bucka-Kolendo J."/>
            <person name="Kiousi D.E."/>
            <person name="Dekowska A."/>
            <person name="Mikolajczuk-Szczyrba A."/>
            <person name="Karadedos D.M."/>
            <person name="Michael P."/>
            <person name="Galanis A."/>
            <person name="Sokolowska B."/>
        </authorList>
    </citation>
    <scope>NUCLEOTIDE SEQUENCE [LARGE SCALE GENOMIC DNA]</scope>
    <source>
        <strain evidence="1 2">KKP 3000</strain>
    </source>
</reference>
<protein>
    <submittedName>
        <fullName evidence="1">Uncharacterized protein</fullName>
    </submittedName>
</protein>
<name>A0ABV5AA39_9BACL</name>
<dbReference type="RefSeq" id="WP_275475876.1">
    <property type="nucleotide sequence ID" value="NZ_CP162940.1"/>
</dbReference>
<gene>
    <name evidence="1" type="ORF">KKP3000_001497</name>
</gene>
<keyword evidence="2" id="KW-1185">Reference proteome</keyword>
<proteinExistence type="predicted"/>
<dbReference type="EMBL" id="JBDXSU010000001">
    <property type="protein sequence ID" value="MFB5189057.1"/>
    <property type="molecule type" value="Genomic_DNA"/>
</dbReference>
<evidence type="ECO:0000313" key="2">
    <source>
        <dbReference type="Proteomes" id="UP001579974"/>
    </source>
</evidence>
<comment type="caution">
    <text evidence="1">The sequence shown here is derived from an EMBL/GenBank/DDBJ whole genome shotgun (WGS) entry which is preliminary data.</text>
</comment>
<sequence>MSLEHEFYLIKGATDIQNFWRQRSETEDVIDSVTINDDVIQYILDTLNWIPSKNPVLAGSPNERGINYHGVTLFDEKSSYSLKAIFRAWRDLFENSPNHMELTGKFIVGDRVESAGQYETLVLERDEVIEAFEHIVAMAGRLGQGGVYLYHCGI</sequence>
<evidence type="ECO:0000313" key="1">
    <source>
        <dbReference type="EMBL" id="MFB5189057.1"/>
    </source>
</evidence>
<dbReference type="Proteomes" id="UP001579974">
    <property type="component" value="Unassembled WGS sequence"/>
</dbReference>
<accession>A0ABV5AA39</accession>
<organism evidence="1 2">
    <name type="scientific">Alicyclobacillus fastidiosus</name>
    <dbReference type="NCBI Taxonomy" id="392011"/>
    <lineage>
        <taxon>Bacteria</taxon>
        <taxon>Bacillati</taxon>
        <taxon>Bacillota</taxon>
        <taxon>Bacilli</taxon>
        <taxon>Bacillales</taxon>
        <taxon>Alicyclobacillaceae</taxon>
        <taxon>Alicyclobacillus</taxon>
    </lineage>
</organism>